<comment type="caution">
    <text evidence="2">The sequence shown here is derived from an EMBL/GenBank/DDBJ whole genome shotgun (WGS) entry which is preliminary data.</text>
</comment>
<keyword evidence="3" id="KW-1185">Reference proteome</keyword>
<evidence type="ECO:0000313" key="3">
    <source>
        <dbReference type="Proteomes" id="UP000651728"/>
    </source>
</evidence>
<dbReference type="Proteomes" id="UP000651728">
    <property type="component" value="Unassembled WGS sequence"/>
</dbReference>
<name>A0ABQ4FFI0_9ACTN</name>
<reference evidence="2 3" key="1">
    <citation type="submission" date="2021-01" db="EMBL/GenBank/DDBJ databases">
        <title>Whole genome shotgun sequence of Microbispora amethystogenes NBRC 101907.</title>
        <authorList>
            <person name="Komaki H."/>
            <person name="Tamura T."/>
        </authorList>
    </citation>
    <scope>NUCLEOTIDE SEQUENCE [LARGE SCALE GENOMIC DNA]</scope>
    <source>
        <strain evidence="2 3">NBRC 101907</strain>
    </source>
</reference>
<protein>
    <submittedName>
        <fullName evidence="2">Uncharacterized protein</fullName>
    </submittedName>
</protein>
<evidence type="ECO:0000313" key="2">
    <source>
        <dbReference type="EMBL" id="GIH33553.1"/>
    </source>
</evidence>
<evidence type="ECO:0000256" key="1">
    <source>
        <dbReference type="SAM" id="MobiDB-lite"/>
    </source>
</evidence>
<gene>
    <name evidence="2" type="ORF">Mam01_37170</name>
</gene>
<organism evidence="2 3">
    <name type="scientific">Microbispora amethystogenes</name>
    <dbReference type="NCBI Taxonomy" id="1427754"/>
    <lineage>
        <taxon>Bacteria</taxon>
        <taxon>Bacillati</taxon>
        <taxon>Actinomycetota</taxon>
        <taxon>Actinomycetes</taxon>
        <taxon>Streptosporangiales</taxon>
        <taxon>Streptosporangiaceae</taxon>
        <taxon>Microbispora</taxon>
    </lineage>
</organism>
<accession>A0ABQ4FFI0</accession>
<feature type="compositionally biased region" description="Low complexity" evidence="1">
    <location>
        <begin position="76"/>
        <end position="86"/>
    </location>
</feature>
<proteinExistence type="predicted"/>
<dbReference type="EMBL" id="BOOB01000026">
    <property type="protein sequence ID" value="GIH33553.1"/>
    <property type="molecule type" value="Genomic_DNA"/>
</dbReference>
<feature type="compositionally biased region" description="Basic and acidic residues" evidence="1">
    <location>
        <begin position="94"/>
        <end position="108"/>
    </location>
</feature>
<feature type="region of interest" description="Disordered" evidence="1">
    <location>
        <begin position="23"/>
        <end position="129"/>
    </location>
</feature>
<dbReference type="InterPro" id="IPR029058">
    <property type="entry name" value="AB_hydrolase_fold"/>
</dbReference>
<sequence>MHDAVRLDETPRPLARVVEIVETEPFGVPAGSGEQGEDLGVDRRAGAADVEGEGLDGVDPPAQPRGQEPSEFGERAQGALLDAGDAASGGGPQADRDGHRLLVVEQQRRQGGADPEPSQFDEGGHFPAMETPGLLVADLRAFYRGLRGATVSG</sequence>
<dbReference type="Gene3D" id="3.40.50.1820">
    <property type="entry name" value="alpha/beta hydrolase"/>
    <property type="match status" value="1"/>
</dbReference>